<keyword evidence="2" id="KW-1185">Reference proteome</keyword>
<sequence>MKYSVSADDIINLFGVQGIVFFPREEPGDASDKSPSIHFLHEVGLPHDDVFLSRIDATDPGQDSVLLGETLTRQQRPYPPAAEKWLVLGYFLDSILALDPANGQVYAFPEGTNRHLLMHRNVESLVHALCALQNFQLARESVEDKDAFAEEMRSKIERFDDNPFADPISEWNIIYEEIIEGTW</sequence>
<evidence type="ECO:0000313" key="1">
    <source>
        <dbReference type="EMBL" id="AVZ70942.1"/>
    </source>
</evidence>
<organism evidence="1 2">
    <name type="scientific">Streptomyces lunaelactis</name>
    <dbReference type="NCBI Taxonomy" id="1535768"/>
    <lineage>
        <taxon>Bacteria</taxon>
        <taxon>Bacillati</taxon>
        <taxon>Actinomycetota</taxon>
        <taxon>Actinomycetes</taxon>
        <taxon>Kitasatosporales</taxon>
        <taxon>Streptomycetaceae</taxon>
        <taxon>Streptomyces</taxon>
    </lineage>
</organism>
<name>A0A2R4SVS1_9ACTN</name>
<dbReference type="InterPro" id="IPR025851">
    <property type="entry name" value="SUKH-4"/>
</dbReference>
<dbReference type="OrthoDB" id="4284160at2"/>
<dbReference type="RefSeq" id="WP_108146637.1">
    <property type="nucleotide sequence ID" value="NZ_CP026304.1"/>
</dbReference>
<dbReference type="GeneID" id="55653746"/>
<protein>
    <recommendedName>
        <fullName evidence="3">SUKH-4 immunity protein</fullName>
    </recommendedName>
</protein>
<accession>A0A2R4SVS1</accession>
<evidence type="ECO:0000313" key="2">
    <source>
        <dbReference type="Proteomes" id="UP000244201"/>
    </source>
</evidence>
<dbReference type="Proteomes" id="UP000244201">
    <property type="component" value="Chromosome"/>
</dbReference>
<dbReference type="AlphaFoldDB" id="A0A2R4SVS1"/>
<reference evidence="1 2" key="1">
    <citation type="submission" date="2018-01" db="EMBL/GenBank/DDBJ databases">
        <title>Complete genome sequence of Streptomyces lunaelactis MM109T, a Ferroverdin A producer isolated from cave moonmilk deposits.</title>
        <authorList>
            <person name="Naome A."/>
            <person name="Martinet L."/>
            <person name="Maciejewska M."/>
            <person name="Anderssen S."/>
            <person name="Adam D."/>
            <person name="Tenconi E."/>
            <person name="Deflandre B."/>
            <person name="Arguelles-Arias A."/>
            <person name="Calusinska M."/>
            <person name="Copieters W."/>
            <person name="Karim L."/>
            <person name="Hanikenne M."/>
            <person name="Baurain D."/>
            <person name="van Wezel G."/>
            <person name="Smargiasso N."/>
            <person name="de Pauw E."/>
            <person name="Delfosse P."/>
            <person name="Rigali S."/>
        </authorList>
    </citation>
    <scope>NUCLEOTIDE SEQUENCE [LARGE SCALE GENOMIC DNA]</scope>
    <source>
        <strain evidence="1 2">MM109</strain>
    </source>
</reference>
<dbReference type="KEGG" id="slk:SLUN_00325"/>
<evidence type="ECO:0008006" key="3">
    <source>
        <dbReference type="Google" id="ProtNLM"/>
    </source>
</evidence>
<dbReference type="Pfam" id="PF14435">
    <property type="entry name" value="SUKH-4"/>
    <property type="match status" value="1"/>
</dbReference>
<gene>
    <name evidence="1" type="ORF">SLUN_00325</name>
</gene>
<dbReference type="EMBL" id="CP026304">
    <property type="protein sequence ID" value="AVZ70942.1"/>
    <property type="molecule type" value="Genomic_DNA"/>
</dbReference>
<proteinExistence type="predicted"/>